<dbReference type="InterPro" id="IPR020845">
    <property type="entry name" value="AMP-binding_CS"/>
</dbReference>
<dbReference type="InterPro" id="IPR020806">
    <property type="entry name" value="PKS_PP-bd"/>
</dbReference>
<organism evidence="6 7">
    <name type="scientific">Streptomyces venezuelae</name>
    <dbReference type="NCBI Taxonomy" id="54571"/>
    <lineage>
        <taxon>Bacteria</taxon>
        <taxon>Bacillati</taxon>
        <taxon>Actinomycetota</taxon>
        <taxon>Actinomycetes</taxon>
        <taxon>Kitasatosporales</taxon>
        <taxon>Streptomycetaceae</taxon>
        <taxon>Streptomyces</taxon>
    </lineage>
</organism>
<dbReference type="InterPro" id="IPR036736">
    <property type="entry name" value="ACP-like_sf"/>
</dbReference>
<evidence type="ECO:0000256" key="1">
    <source>
        <dbReference type="ARBA" id="ARBA00001957"/>
    </source>
</evidence>
<dbReference type="EMBL" id="CP029190">
    <property type="protein sequence ID" value="QES47603.1"/>
    <property type="molecule type" value="Genomic_DNA"/>
</dbReference>
<dbReference type="Proteomes" id="UP000325211">
    <property type="component" value="Chromosome"/>
</dbReference>
<dbReference type="GO" id="GO:0009366">
    <property type="term" value="C:enterobactin synthetase complex"/>
    <property type="evidence" value="ECO:0007669"/>
    <property type="project" value="TreeGrafter"/>
</dbReference>
<dbReference type="GO" id="GO:0047527">
    <property type="term" value="F:2,3-dihydroxybenzoate-serine ligase activity"/>
    <property type="evidence" value="ECO:0007669"/>
    <property type="project" value="TreeGrafter"/>
</dbReference>
<protein>
    <submittedName>
        <fullName evidence="6">Non-ribosomal peptide synthetase</fullName>
    </submittedName>
</protein>
<name>A0A5P2CYR1_STRVZ</name>
<dbReference type="InterPro" id="IPR010071">
    <property type="entry name" value="AA_adenyl_dom"/>
</dbReference>
<dbReference type="FunFam" id="1.10.1200.10:FF:000005">
    <property type="entry name" value="Nonribosomal peptide synthetase 1"/>
    <property type="match status" value="2"/>
</dbReference>
<feature type="domain" description="Carrier" evidence="5">
    <location>
        <begin position="2328"/>
        <end position="2403"/>
    </location>
</feature>
<feature type="domain" description="Carrier" evidence="5">
    <location>
        <begin position="1266"/>
        <end position="1341"/>
    </location>
</feature>
<comment type="cofactor">
    <cofactor evidence="1">
        <name>pantetheine 4'-phosphate</name>
        <dbReference type="ChEBI" id="CHEBI:47942"/>
    </cofactor>
</comment>
<dbReference type="Pfam" id="PF00668">
    <property type="entry name" value="Condensation"/>
    <property type="match status" value="2"/>
</dbReference>
<keyword evidence="2" id="KW-0596">Phosphopantetheine</keyword>
<dbReference type="InterPro" id="IPR006162">
    <property type="entry name" value="Ppantetheine_attach_site"/>
</dbReference>
<dbReference type="GO" id="GO:0043041">
    <property type="term" value="P:amino acid activation for nonribosomal peptide biosynthetic process"/>
    <property type="evidence" value="ECO:0007669"/>
    <property type="project" value="TreeGrafter"/>
</dbReference>
<dbReference type="Gene3D" id="2.30.38.10">
    <property type="entry name" value="Luciferase, Domain 3"/>
    <property type="match status" value="1"/>
</dbReference>
<dbReference type="PROSITE" id="PS50075">
    <property type="entry name" value="CARRIER"/>
    <property type="match status" value="2"/>
</dbReference>
<evidence type="ECO:0000313" key="6">
    <source>
        <dbReference type="EMBL" id="QES47603.1"/>
    </source>
</evidence>
<dbReference type="Gene3D" id="3.40.50.980">
    <property type="match status" value="2"/>
</dbReference>
<evidence type="ECO:0000256" key="4">
    <source>
        <dbReference type="SAM" id="MobiDB-lite"/>
    </source>
</evidence>
<dbReference type="InterPro" id="IPR025110">
    <property type="entry name" value="AMP-bd_C"/>
</dbReference>
<dbReference type="SMART" id="SM00823">
    <property type="entry name" value="PKS_PP"/>
    <property type="match status" value="2"/>
</dbReference>
<dbReference type="InterPro" id="IPR000873">
    <property type="entry name" value="AMP-dep_synth/lig_dom"/>
</dbReference>
<accession>A0A5P2CYR1</accession>
<dbReference type="SUPFAM" id="SSF47336">
    <property type="entry name" value="ACP-like"/>
    <property type="match status" value="2"/>
</dbReference>
<dbReference type="Pfam" id="PF00501">
    <property type="entry name" value="AMP-binding"/>
    <property type="match status" value="2"/>
</dbReference>
<reference evidence="6 7" key="1">
    <citation type="submission" date="2018-05" db="EMBL/GenBank/DDBJ databases">
        <title>Streptomyces venezuelae.</title>
        <authorList>
            <person name="Kim W."/>
            <person name="Lee N."/>
            <person name="Cho B.-K."/>
        </authorList>
    </citation>
    <scope>NUCLEOTIDE SEQUENCE [LARGE SCALE GENOMIC DNA]</scope>
    <source>
        <strain evidence="6 7">ATCC 21782</strain>
    </source>
</reference>
<dbReference type="Gene3D" id="3.30.300.30">
    <property type="match status" value="2"/>
</dbReference>
<dbReference type="Pfam" id="PF00550">
    <property type="entry name" value="PP-binding"/>
    <property type="match status" value="2"/>
</dbReference>
<dbReference type="SUPFAM" id="SSF56801">
    <property type="entry name" value="Acetyl-CoA synthetase-like"/>
    <property type="match status" value="2"/>
</dbReference>
<dbReference type="CDD" id="cd19531">
    <property type="entry name" value="LCL_NRPS-like"/>
    <property type="match status" value="2"/>
</dbReference>
<proteinExistence type="predicted"/>
<dbReference type="InterPro" id="IPR001242">
    <property type="entry name" value="Condensation_dom"/>
</dbReference>
<keyword evidence="3" id="KW-0597">Phosphoprotein</keyword>
<evidence type="ECO:0000256" key="2">
    <source>
        <dbReference type="ARBA" id="ARBA00022450"/>
    </source>
</evidence>
<dbReference type="PANTHER" id="PTHR45527:SF1">
    <property type="entry name" value="FATTY ACID SYNTHASE"/>
    <property type="match status" value="1"/>
</dbReference>
<feature type="compositionally biased region" description="Low complexity" evidence="4">
    <location>
        <begin position="112"/>
        <end position="128"/>
    </location>
</feature>
<feature type="region of interest" description="Disordered" evidence="4">
    <location>
        <begin position="1"/>
        <end position="167"/>
    </location>
</feature>
<dbReference type="PANTHER" id="PTHR45527">
    <property type="entry name" value="NONRIBOSOMAL PEPTIDE SYNTHETASE"/>
    <property type="match status" value="1"/>
</dbReference>
<evidence type="ECO:0000256" key="3">
    <source>
        <dbReference type="ARBA" id="ARBA00022553"/>
    </source>
</evidence>
<dbReference type="InterPro" id="IPR023213">
    <property type="entry name" value="CAT-like_dom_sf"/>
</dbReference>
<dbReference type="Gene3D" id="1.10.1200.10">
    <property type="entry name" value="ACP-like"/>
    <property type="match status" value="2"/>
</dbReference>
<dbReference type="InterPro" id="IPR042099">
    <property type="entry name" value="ANL_N_sf"/>
</dbReference>
<dbReference type="NCBIfam" id="TIGR01733">
    <property type="entry name" value="AA-adenyl-dom"/>
    <property type="match status" value="2"/>
</dbReference>
<dbReference type="InterPro" id="IPR045851">
    <property type="entry name" value="AMP-bd_C_sf"/>
</dbReference>
<gene>
    <name evidence="6" type="ORF">DEJ50_06970</name>
</gene>
<dbReference type="Gene3D" id="3.30.559.10">
    <property type="entry name" value="Chloramphenicol acetyltransferase-like domain"/>
    <property type="match status" value="2"/>
</dbReference>
<dbReference type="GO" id="GO:0009239">
    <property type="term" value="P:enterobactin biosynthetic process"/>
    <property type="evidence" value="ECO:0007669"/>
    <property type="project" value="TreeGrafter"/>
</dbReference>
<dbReference type="Gene3D" id="3.30.559.30">
    <property type="entry name" value="Nonribosomal peptide synthetase, condensation domain"/>
    <property type="match status" value="2"/>
</dbReference>
<feature type="compositionally biased region" description="Low complexity" evidence="4">
    <location>
        <begin position="15"/>
        <end position="24"/>
    </location>
</feature>
<evidence type="ECO:0000259" key="5">
    <source>
        <dbReference type="PROSITE" id="PS50075"/>
    </source>
</evidence>
<dbReference type="GO" id="GO:0005829">
    <property type="term" value="C:cytosol"/>
    <property type="evidence" value="ECO:0007669"/>
    <property type="project" value="TreeGrafter"/>
</dbReference>
<dbReference type="Gene3D" id="3.40.50.12780">
    <property type="entry name" value="N-terminal domain of ligase-like"/>
    <property type="match status" value="2"/>
</dbReference>
<sequence length="2423" mass="254781">MPPPGGGVARRERGPAAAGTAAGRYGRRPARPQAGTAPSRHGRRPIRPQAGTAAGRYGRRPVQPQAGTAAGRWKPPCGPRRPGAAAGRYGGRVTRRQAGTAAGRWKPPCGPRRPGAAAGRYGGRVARPQAGTAPSRHGRGRASAAAGRWRPPWGPRHRRGVAAGARPPPRRCAFFRARRCVFFPTGPPPQPAGLRKTRRAWRGTVMVDRVASFAQRRLWFLDQLAGGSADSLLPLALRIRGTLDVPALERALAGIVDRHEVLRTRFVQVDGEPVPRVDPPGALVVERAEAADAEELFDRELDRPLDLATEHPMRVTLARLGTGEHLLLIVVHHIAVDGWSWDVLLRELAAGYRGEEPAAPALQYAQVARAEAERLTGPRMERLLGYWRDRLTGVSPLALPADRPRPEFWDGSGDVVRFHLPAELVGEVDRVAREHRATRYMLLLSVYQALLARYSGRSDIAVCTTLADRGQAEVAGVIGPFVNTIVLRTDLSGEPSFAELLGRVRGRALQDFSHFEAPFDRVVGAVGAERDLSRHPLAQASFTLLNTVPEPARLDGLDVALVRTPLRGTPLDVFLDLGLAADGGIAARLQYATALFDADTMRQFTEGYVGLLRAVVAEPDRPVAELAARIAPLPGGERSRLIALAGGPTATSPTATSSAAAPPFEISGQADAVALVCGDESLRYAELDALTGALAARLVAAGVTPGTPVGVCMRRGIPAVAAMAAVWRAGGVFVPLDRQLPQDRLRFMTAEAGVALVLTDPDTTALATTLGPATLLPESMTAAGGASTADAGTGTGAVGAAGPARTGAAAAASAAGAGTAGATGAAGVADSGTGADAAGAGAASAGVPATVDGGAGGPGAAVGGGHASGAAAAEGGAVSAGGATAWHRAAPEELAYVIFTSGSTGRPKAVGVEHRALDAHVAAARAEFGVTAADRVLAFSSFCFDASFDQLLTALGCGATVVVRPDEQWLPGRIAEEVRQHGITVLNLPPTYWAELAHALDDRTAPALASLRLLILGGESVPAGALAAWQAAVPQARVCNAYGPTETTVTATTHTAGPADGGPVPIGRPLGGRRAYVVDAYGELVPEGVPGELLIGGPELARGYLGQPAMTAQRFVPDPYGAEAGGRLYRTGDLVRRLPSGELEFLGRTDDQVKIRGFRIELGEVEAVLRECPGVVAAAVAVGVDAQGGQSLAGYVVPGADGGVEAAVLRAWCADRLPHYAVPADFVALDALPVNASGKLDRQALPAVAAGDRDRDRAVGGAEFVAPRDETERVVAEIWAEVLGVDRVGIDDGFFDLGGHSLLATMAVSRIAERLGREVELRTLFENPRIRLFGPLVAAAREAGAATVVPVDRSGPLPLSFAQERMWFLDRMSDVGDEYVLWFSWRMRGGLDREAWQGALDALVSRHEALRTALVEVDGRPVQRVVGGLGLPVEWHTVPAAGAAEPAAGGETGRLDLVREQAVAFATRRFDLAAPPLLRAGVWELGPEDHVSVIAFHHVATDGWSKDILIGELAEGYRARLAGREPELPPVPVQYGDFAVWQRDRLAAGGVLDRQLEYWEQTLAGVPVLELPTDRPRPAGWSGRGAAVELDLAPELAAGLGELARRYGVSRFTVLLAVTQLVLSRWSGQEDVAVGTPVAGRGQLELERLVGLLVNTVVLRSDLSGEPSFEEFLGRVRESVLGAFDHQEVPFERLVEQLRPERDPSRNPLFQVMFDVQESATGGPRVEGLEVEHFLLPWGSAKFDMTATFLLYPDRFALNVEYASDLFDAATVTRFAGHVGRLLESVLADPSTPVGRLELLSAAEYEELTAQPGGGYESGPGSGGQVAEVPPFEVCGDDPDAVALVCGEDSLRYGELDALTGGLALALTGAGAGPEVPVGVCLRRGVRSVAAMAAVWRAGGVYVPLDPQLPVDRLRYMVERAGVRCVVADAGTAERAAGLGVPVVSVDTVRPAPDAPRHVPDPRELACVIFTSGSTGRPKAVGVEHHAMAAHALAAREQFGITAADRVMNLASFSFDASLEQILPALGAGAAVVIRPDEVWTVEELAAQVRAEGVTVMEATPSYWEEIIARLDGVAGDLKSLRLAVTGGETLPSAPLARWFAHLPDVPFQNTYGPTETVISASSYLVTGPVEGRVPIGRAWGARRTYVVDAHDRLVPVGVPGELLVGGPELARGYLGQPALTAERFIPDPFGGAGGGGGRLYRTGDIVRRLPSGELDFLGRTDHQVKIRGFRIELGEVESVLEQYPGVHAAAVLVRELRGDRALVGYAAGQGAGLTAEALAAHCASVLPGYMVPAAFVLLDELPRTVQGKLDAAALPDPELPAAAESVPPRTPTEVVTAQIWAEVLGLPEVGIRDDFFALGGHSLRAVAVASRLRAAFDCPVQVRDLFDHPTVERLAVEVERQLVALIADMSDDEIDLSLTADF</sequence>
<dbReference type="SUPFAM" id="SSF52777">
    <property type="entry name" value="CoA-dependent acyltransferases"/>
    <property type="match status" value="4"/>
</dbReference>
<dbReference type="Pfam" id="PF13193">
    <property type="entry name" value="AMP-binding_C"/>
    <property type="match status" value="2"/>
</dbReference>
<dbReference type="InterPro" id="IPR009081">
    <property type="entry name" value="PP-bd_ACP"/>
</dbReference>
<feature type="compositionally biased region" description="Low complexity" evidence="4">
    <location>
        <begin position="141"/>
        <end position="151"/>
    </location>
</feature>
<evidence type="ECO:0000313" key="7">
    <source>
        <dbReference type="Proteomes" id="UP000325211"/>
    </source>
</evidence>
<dbReference type="GO" id="GO:0031177">
    <property type="term" value="F:phosphopantetheine binding"/>
    <property type="evidence" value="ECO:0007669"/>
    <property type="project" value="InterPro"/>
</dbReference>
<dbReference type="GO" id="GO:0008610">
    <property type="term" value="P:lipid biosynthetic process"/>
    <property type="evidence" value="ECO:0007669"/>
    <property type="project" value="UniProtKB-ARBA"/>
</dbReference>
<dbReference type="PROSITE" id="PS00455">
    <property type="entry name" value="AMP_BINDING"/>
    <property type="match status" value="2"/>
</dbReference>
<dbReference type="CDD" id="cd05930">
    <property type="entry name" value="A_NRPS"/>
    <property type="match status" value="2"/>
</dbReference>
<dbReference type="PROSITE" id="PS00012">
    <property type="entry name" value="PHOSPHOPANTETHEINE"/>
    <property type="match status" value="2"/>
</dbReference>